<keyword evidence="5 9" id="KW-0378">Hydrolase</keyword>
<dbReference type="Gene3D" id="3.30.70.360">
    <property type="match status" value="1"/>
</dbReference>
<dbReference type="Proteomes" id="UP000092839">
    <property type="component" value="Chromosome"/>
</dbReference>
<evidence type="ECO:0000256" key="4">
    <source>
        <dbReference type="ARBA" id="ARBA00022723"/>
    </source>
</evidence>
<keyword evidence="7" id="KW-0862">Zinc</keyword>
<comment type="cofactor">
    <cofactor evidence="7">
        <name>Zn(2+)</name>
        <dbReference type="ChEBI" id="CHEBI:29105"/>
    </cofactor>
    <text evidence="7">Binds 2 Zn(2+) ions per subunit.</text>
</comment>
<dbReference type="STRING" id="1274631.LMTR13_21160"/>
<feature type="binding site" evidence="7">
    <location>
        <position position="188"/>
    </location>
    <ligand>
        <name>Zn(2+)</name>
        <dbReference type="ChEBI" id="CHEBI:29105"/>
        <label>1</label>
    </ligand>
</feature>
<dbReference type="RefSeq" id="WP_065729517.1">
    <property type="nucleotide sequence ID" value="NZ_CP016428.1"/>
</dbReference>
<dbReference type="KEGG" id="bic:LMTR13_21160"/>
<dbReference type="InterPro" id="IPR036264">
    <property type="entry name" value="Bact_exopeptidase_dim_dom"/>
</dbReference>
<dbReference type="InterPro" id="IPR002933">
    <property type="entry name" value="Peptidase_M20"/>
</dbReference>
<feature type="domain" description="Peptidase M20 dimerisation" evidence="8">
    <location>
        <begin position="209"/>
        <end position="310"/>
    </location>
</feature>
<evidence type="ECO:0000313" key="10">
    <source>
        <dbReference type="Proteomes" id="UP000092839"/>
    </source>
</evidence>
<gene>
    <name evidence="9" type="ORF">LMTR13_21160</name>
</gene>
<dbReference type="CDD" id="cd03884">
    <property type="entry name" value="M20_bAS"/>
    <property type="match status" value="1"/>
</dbReference>
<keyword evidence="6" id="KW-0464">Manganese</keyword>
<comment type="cofactor">
    <cofactor evidence="1">
        <name>Mn(2+)</name>
        <dbReference type="ChEBI" id="CHEBI:29035"/>
    </cofactor>
</comment>
<dbReference type="PIRSF" id="PIRSF001235">
    <property type="entry name" value="Amidase_carbamoylase"/>
    <property type="match status" value="1"/>
</dbReference>
<evidence type="ECO:0000313" key="9">
    <source>
        <dbReference type="EMBL" id="ANW02307.1"/>
    </source>
</evidence>
<dbReference type="NCBIfam" id="TIGR01879">
    <property type="entry name" value="hydantase"/>
    <property type="match status" value="1"/>
</dbReference>
<dbReference type="InterPro" id="IPR010158">
    <property type="entry name" value="Amidase_Cbmase"/>
</dbReference>
<feature type="binding site" evidence="7">
    <location>
        <position position="92"/>
    </location>
    <ligand>
        <name>Zn(2+)</name>
        <dbReference type="ChEBI" id="CHEBI:29105"/>
        <label>1</label>
    </ligand>
</feature>
<reference evidence="9 10" key="1">
    <citation type="submission" date="2016-07" db="EMBL/GenBank/DDBJ databases">
        <title>Complete genome sequence of Bradyrhizobium icense LMTR 13T, a potential inoculant strain isolated from lima bean (Phaseolus lunatus) in Peru.</title>
        <authorList>
            <person name="Ormeno-Orrillo E."/>
            <person name="Duran D."/>
            <person name="Rogel M.A."/>
            <person name="Rey L."/>
            <person name="Imperial J."/>
            <person name="Ruiz-Argueso T."/>
            <person name="Martinez-Romero E."/>
        </authorList>
    </citation>
    <scope>NUCLEOTIDE SEQUENCE [LARGE SCALE GENOMIC DNA]</scope>
    <source>
        <strain evidence="9 10">LMTR 13</strain>
    </source>
</reference>
<organism evidence="9 10">
    <name type="scientific">Bradyrhizobium icense</name>
    <dbReference type="NCBI Taxonomy" id="1274631"/>
    <lineage>
        <taxon>Bacteria</taxon>
        <taxon>Pseudomonadati</taxon>
        <taxon>Pseudomonadota</taxon>
        <taxon>Alphaproteobacteria</taxon>
        <taxon>Hyphomicrobiales</taxon>
        <taxon>Nitrobacteraceae</taxon>
        <taxon>Bradyrhizobium</taxon>
    </lineage>
</organism>
<dbReference type="EMBL" id="CP016428">
    <property type="protein sequence ID" value="ANW02307.1"/>
    <property type="molecule type" value="Genomic_DNA"/>
</dbReference>
<accession>A0A1B1UHW2</accession>
<dbReference type="Pfam" id="PF07687">
    <property type="entry name" value="M20_dimer"/>
    <property type="match status" value="1"/>
</dbReference>
<evidence type="ECO:0000256" key="1">
    <source>
        <dbReference type="ARBA" id="ARBA00001936"/>
    </source>
</evidence>
<dbReference type="PANTHER" id="PTHR32494">
    <property type="entry name" value="ALLANTOATE DEIMINASE-RELATED"/>
    <property type="match status" value="1"/>
</dbReference>
<dbReference type="Gene3D" id="3.40.630.10">
    <property type="entry name" value="Zn peptidases"/>
    <property type="match status" value="1"/>
</dbReference>
<feature type="binding site" evidence="7">
    <location>
        <position position="382"/>
    </location>
    <ligand>
        <name>Zn(2+)</name>
        <dbReference type="ChEBI" id="CHEBI:29105"/>
        <label>2</label>
    </ligand>
</feature>
<dbReference type="Pfam" id="PF01546">
    <property type="entry name" value="Peptidase_M20"/>
    <property type="match status" value="1"/>
</dbReference>
<evidence type="ECO:0000256" key="6">
    <source>
        <dbReference type="ARBA" id="ARBA00023211"/>
    </source>
</evidence>
<keyword evidence="4 7" id="KW-0479">Metal-binding</keyword>
<feature type="binding site" evidence="7">
    <location>
        <position position="81"/>
    </location>
    <ligand>
        <name>Zn(2+)</name>
        <dbReference type="ChEBI" id="CHEBI:29105"/>
        <label>1</label>
    </ligand>
</feature>
<name>A0A1B1UHW2_9BRAD</name>
<dbReference type="AlphaFoldDB" id="A0A1B1UHW2"/>
<evidence type="ECO:0000256" key="7">
    <source>
        <dbReference type="PIRSR" id="PIRSR001235-1"/>
    </source>
</evidence>
<protein>
    <submittedName>
        <fullName evidence="9">Zn-dependent hydrolase</fullName>
    </submittedName>
</protein>
<dbReference type="PANTHER" id="PTHR32494:SF19">
    <property type="entry name" value="ALLANTOATE DEIMINASE-RELATED"/>
    <property type="match status" value="1"/>
</dbReference>
<sequence length="410" mass="43872">MADISSRVDGDRVLGDLNALRAIGAYKTGVHKPTLSEPHLRSLHWFVQRLPDAGLAGEIDGIGNVIGTSAKHGPRLLAGSHLESQNHAGWLDGPLGVVYALEAARVINLDPNINGAVEVASWCDEEGHFGHFLGSRSYVGGVTEADIDAARDRNNDRSMREALRDAGLAGRVRARYEQGRHIGYLEAHIEQGETLESSGLKIGIVTSIVGIWQYRITFTGEQNHAGTTRMAIRKDAGLALARFCVDIDNRFPAACGPRTVWTTGRITLDPGAPSIIPGAAEMLFQIRDDDPAVIARLEELLHSMAAEVNAQGRCAIAVERIRTGTPARMDTAFQGAIEAAGVDFADGKSLRMPSGAGHDAQILSTVMPAGMLFVPSIGGISHHWTENTADADIVTGAEVFVDACRRLLAQ</sequence>
<dbReference type="GO" id="GO:0016813">
    <property type="term" value="F:hydrolase activity, acting on carbon-nitrogen (but not peptide) bonds, in linear amidines"/>
    <property type="evidence" value="ECO:0007669"/>
    <property type="project" value="InterPro"/>
</dbReference>
<dbReference type="OrthoDB" id="9808195at2"/>
<proteinExistence type="inferred from homology"/>
<dbReference type="InterPro" id="IPR011650">
    <property type="entry name" value="Peptidase_M20_dimer"/>
</dbReference>
<keyword evidence="10" id="KW-1185">Reference proteome</keyword>
<feature type="binding site" evidence="7">
    <location>
        <position position="92"/>
    </location>
    <ligand>
        <name>Zn(2+)</name>
        <dbReference type="ChEBI" id="CHEBI:29105"/>
        <label>2</label>
    </ligand>
</feature>
<comment type="subunit">
    <text evidence="3">Homodimer.</text>
</comment>
<evidence type="ECO:0000259" key="8">
    <source>
        <dbReference type="Pfam" id="PF07687"/>
    </source>
</evidence>
<evidence type="ECO:0000256" key="2">
    <source>
        <dbReference type="ARBA" id="ARBA00006153"/>
    </source>
</evidence>
<dbReference type="GO" id="GO:0046872">
    <property type="term" value="F:metal ion binding"/>
    <property type="evidence" value="ECO:0007669"/>
    <property type="project" value="UniProtKB-KW"/>
</dbReference>
<evidence type="ECO:0000256" key="3">
    <source>
        <dbReference type="ARBA" id="ARBA00011738"/>
    </source>
</evidence>
<evidence type="ECO:0000256" key="5">
    <source>
        <dbReference type="ARBA" id="ARBA00022801"/>
    </source>
</evidence>
<dbReference type="SUPFAM" id="SSF53187">
    <property type="entry name" value="Zn-dependent exopeptidases"/>
    <property type="match status" value="1"/>
</dbReference>
<comment type="similarity">
    <text evidence="2">Belongs to the peptidase M20 family.</text>
</comment>
<dbReference type="SUPFAM" id="SSF55031">
    <property type="entry name" value="Bacterial exopeptidase dimerisation domain"/>
    <property type="match status" value="1"/>
</dbReference>
<feature type="binding site" evidence="7">
    <location>
        <position position="126"/>
    </location>
    <ligand>
        <name>Zn(2+)</name>
        <dbReference type="ChEBI" id="CHEBI:29105"/>
        <label>2</label>
    </ligand>
</feature>